<comment type="caution">
    <text evidence="1">The sequence shown here is derived from an EMBL/GenBank/DDBJ whole genome shotgun (WGS) entry which is preliminary data.</text>
</comment>
<sequence length="116" mass="12501">MRYEIVNAAIFVGKAQLAQCLSAMKQKLAGIFRQIADSRPAFSRIASSAAASPAGKHATGFSGETYLTVISGFQEYDSYYKISKACTQFLRLTIFNSVRPPDGAAPKSPEAVHHTA</sequence>
<organism evidence="1 2">
    <name type="scientific">Caballeronia udeis</name>
    <dbReference type="NCBI Taxonomy" id="1232866"/>
    <lineage>
        <taxon>Bacteria</taxon>
        <taxon>Pseudomonadati</taxon>
        <taxon>Pseudomonadota</taxon>
        <taxon>Betaproteobacteria</taxon>
        <taxon>Burkholderiales</taxon>
        <taxon>Burkholderiaceae</taxon>
        <taxon>Caballeronia</taxon>
    </lineage>
</organism>
<dbReference type="EMBL" id="JBIYDN010000011">
    <property type="protein sequence ID" value="MFK4443865.1"/>
    <property type="molecule type" value="Genomic_DNA"/>
</dbReference>
<proteinExistence type="predicted"/>
<name>A0ABW8MJL7_9BURK</name>
<reference evidence="1 2" key="2">
    <citation type="submission" date="2024-11" db="EMBL/GenBank/DDBJ databases">
        <title>Using genomics to understand microbial adaptation to soil warming.</title>
        <authorList>
            <person name="Deangelis K.M. PhD."/>
        </authorList>
    </citation>
    <scope>NUCLEOTIDE SEQUENCE [LARGE SCALE GENOMIC DNA]</scope>
    <source>
        <strain evidence="1 2">GAS97</strain>
    </source>
</reference>
<accession>A0ABW8MJL7</accession>
<evidence type="ECO:0000313" key="2">
    <source>
        <dbReference type="Proteomes" id="UP001620514"/>
    </source>
</evidence>
<evidence type="ECO:0000313" key="1">
    <source>
        <dbReference type="EMBL" id="MFK4443865.1"/>
    </source>
</evidence>
<gene>
    <name evidence="1" type="ORF">ABH943_003887</name>
</gene>
<reference evidence="1 2" key="1">
    <citation type="submission" date="2024-10" db="EMBL/GenBank/DDBJ databases">
        <authorList>
            <person name="Deangelis K."/>
            <person name="Huntemann M."/>
            <person name="Clum A."/>
            <person name="Wang J."/>
            <person name="Palaniappan K."/>
            <person name="Ritter S."/>
            <person name="Chen I.-M."/>
            <person name="Stamatis D."/>
            <person name="Reddy T."/>
            <person name="O'Malley R."/>
            <person name="Daum C."/>
            <person name="Ng V."/>
            <person name="Ivanova N."/>
            <person name="Kyrpides N."/>
            <person name="Woyke T."/>
        </authorList>
    </citation>
    <scope>NUCLEOTIDE SEQUENCE [LARGE SCALE GENOMIC DNA]</scope>
    <source>
        <strain evidence="1 2">GAS97</strain>
    </source>
</reference>
<protein>
    <submittedName>
        <fullName evidence="1">Uncharacterized protein</fullName>
    </submittedName>
</protein>
<keyword evidence="2" id="KW-1185">Reference proteome</keyword>
<dbReference type="Proteomes" id="UP001620514">
    <property type="component" value="Unassembled WGS sequence"/>
</dbReference>
<dbReference type="RefSeq" id="WP_404608731.1">
    <property type="nucleotide sequence ID" value="NZ_JBIYDN010000011.1"/>
</dbReference>